<keyword evidence="3" id="KW-1185">Reference proteome</keyword>
<feature type="region of interest" description="Disordered" evidence="1">
    <location>
        <begin position="58"/>
        <end position="212"/>
    </location>
</feature>
<dbReference type="EMBL" id="JAULUE010002064">
    <property type="protein sequence ID" value="KAK5880004.1"/>
    <property type="molecule type" value="Genomic_DNA"/>
</dbReference>
<feature type="compositionally biased region" description="Low complexity" evidence="1">
    <location>
        <begin position="189"/>
        <end position="204"/>
    </location>
</feature>
<proteinExistence type="predicted"/>
<dbReference type="Proteomes" id="UP001335648">
    <property type="component" value="Unassembled WGS sequence"/>
</dbReference>
<protein>
    <submittedName>
        <fullName evidence="2">Uncharacterized protein</fullName>
    </submittedName>
</protein>
<feature type="compositionally biased region" description="Pro residues" evidence="1">
    <location>
        <begin position="126"/>
        <end position="143"/>
    </location>
</feature>
<feature type="compositionally biased region" description="Gly residues" evidence="1">
    <location>
        <begin position="73"/>
        <end position="85"/>
    </location>
</feature>
<evidence type="ECO:0000313" key="3">
    <source>
        <dbReference type="Proteomes" id="UP001335648"/>
    </source>
</evidence>
<evidence type="ECO:0000313" key="2">
    <source>
        <dbReference type="EMBL" id="KAK5880004.1"/>
    </source>
</evidence>
<sequence>MCQFQVAYPDREVGLVFESTSPASPTEMDVNTENVTETSRISKDEPQKTLVDNTFRGRGFRSRGRMSRDGMRGGRGMIKGFGPPGYGRDRGREGAMKGFAPMRGMRRMRPYPDMRGHRGRGGPMGMGPPPPPPPMHLRGPFPPMHRHGPRPPPSSRSPCFQRASSTPSRLRHAPPWTSTPLSPPRPKRLPQWTSLSSSSPPTWQRPEVARAP</sequence>
<evidence type="ECO:0000256" key="1">
    <source>
        <dbReference type="SAM" id="MobiDB-lite"/>
    </source>
</evidence>
<reference evidence="2 3" key="1">
    <citation type="journal article" date="2023" name="Mol. Biol. Evol.">
        <title>Genomics of Secondarily Temperate Adaptation in the Only Non-Antarctic Icefish.</title>
        <authorList>
            <person name="Rivera-Colon A.G."/>
            <person name="Rayamajhi N."/>
            <person name="Minhas B.F."/>
            <person name="Madrigal G."/>
            <person name="Bilyk K.T."/>
            <person name="Yoon V."/>
            <person name="Hune M."/>
            <person name="Gregory S."/>
            <person name="Cheng C.H.C."/>
            <person name="Catchen J.M."/>
        </authorList>
    </citation>
    <scope>NUCLEOTIDE SEQUENCE [LARGE SCALE GENOMIC DNA]</scope>
    <source>
        <strain evidence="2">JC2023a</strain>
    </source>
</reference>
<comment type="caution">
    <text evidence="2">The sequence shown here is derived from an EMBL/GenBank/DDBJ whole genome shotgun (WGS) entry which is preliminary data.</text>
</comment>
<organism evidence="2 3">
    <name type="scientific">Champsocephalus esox</name>
    <name type="common">pike icefish</name>
    <dbReference type="NCBI Taxonomy" id="159716"/>
    <lineage>
        <taxon>Eukaryota</taxon>
        <taxon>Metazoa</taxon>
        <taxon>Chordata</taxon>
        <taxon>Craniata</taxon>
        <taxon>Vertebrata</taxon>
        <taxon>Euteleostomi</taxon>
        <taxon>Actinopterygii</taxon>
        <taxon>Neopterygii</taxon>
        <taxon>Teleostei</taxon>
        <taxon>Neoteleostei</taxon>
        <taxon>Acanthomorphata</taxon>
        <taxon>Eupercaria</taxon>
        <taxon>Perciformes</taxon>
        <taxon>Notothenioidei</taxon>
        <taxon>Channichthyidae</taxon>
        <taxon>Champsocephalus</taxon>
    </lineage>
</organism>
<name>A0AAN8B8Q7_9TELE</name>
<gene>
    <name evidence="2" type="ORF">CesoFtcFv8_023074</name>
</gene>
<accession>A0AAN8B8Q7</accession>
<dbReference type="AlphaFoldDB" id="A0AAN8B8Q7"/>